<dbReference type="SFLD" id="SFLDG01386">
    <property type="entry name" value="main_SPASM_domain-containing"/>
    <property type="match status" value="1"/>
</dbReference>
<reference evidence="6 7" key="1">
    <citation type="journal article" date="2010" name="Stand. Genomic Sci.">
        <title>Complete genome sequence of Thermosediminibacter oceani type strain (JW/IW-1228P).</title>
        <authorList>
            <person name="Pitluck S."/>
            <person name="Yasawong M."/>
            <person name="Munk C."/>
            <person name="Nolan M."/>
            <person name="Lapidus A."/>
            <person name="Lucas S."/>
            <person name="Glavina Del Rio T."/>
            <person name="Tice H."/>
            <person name="Cheng J.F."/>
            <person name="Bruce D."/>
            <person name="Detter C."/>
            <person name="Tapia R."/>
            <person name="Han C."/>
            <person name="Goodwin L."/>
            <person name="Liolios K."/>
            <person name="Ivanova N."/>
            <person name="Mavromatis K."/>
            <person name="Mikhailova N."/>
            <person name="Pati A."/>
            <person name="Chen A."/>
            <person name="Palaniappan K."/>
            <person name="Land M."/>
            <person name="Hauser L."/>
            <person name="Chang Y.J."/>
            <person name="Jeffries C.D."/>
            <person name="Rohde M."/>
            <person name="Spring S."/>
            <person name="Sikorski J."/>
            <person name="Goker M."/>
            <person name="Woyke T."/>
            <person name="Bristow J."/>
            <person name="Eisen J.A."/>
            <person name="Markowitz V."/>
            <person name="Hugenholtz P."/>
            <person name="Kyrpides N.C."/>
            <person name="Klenk H.P."/>
        </authorList>
    </citation>
    <scope>NUCLEOTIDE SEQUENCE [LARGE SCALE GENOMIC DNA]</scope>
    <source>
        <strain evidence="7">ATCC BAA-1034 / DSM 16646 / JW/IW-1228P</strain>
    </source>
</reference>
<dbReference type="PANTHER" id="PTHR43524">
    <property type="entry name" value="RADICAL SAM SUPERFAMILY PROTEIN"/>
    <property type="match status" value="1"/>
</dbReference>
<dbReference type="SFLD" id="SFLDS00029">
    <property type="entry name" value="Radical_SAM"/>
    <property type="match status" value="1"/>
</dbReference>
<dbReference type="GO" id="GO:0003824">
    <property type="term" value="F:catalytic activity"/>
    <property type="evidence" value="ECO:0007669"/>
    <property type="project" value="InterPro"/>
</dbReference>
<evidence type="ECO:0000259" key="5">
    <source>
        <dbReference type="PROSITE" id="PS51918"/>
    </source>
</evidence>
<evidence type="ECO:0000256" key="2">
    <source>
        <dbReference type="ARBA" id="ARBA00022723"/>
    </source>
</evidence>
<sequence length="458" mass="52462">MEAARAYLGEKVLEQGIKFLMKEPINNMEKLIEWVEKIPMPEHHRKNVASVKKFLQNKDTNWYRLAERLLTKTHPSVRQKMAINFFVNASFLGVPKQIENAKKLGCSVPWALLVDPTERCNLNCIGCWAGDYQKKEELSFELLDRICTEAQELGIYFMAMSGGEPLLRKNDIVKLAEKHSSMVFHLFTNGTLVDDALIEDMKRLGNITLAFSIEGFEEATDRRRGRGVFKKVMEAMEKMKEAGLVYGASVTYTRHNTEELASPEFVDMLVEKGAAFAWYFTYIPIGKDVDLDMMATPEQRAYIYDKILEYRKTKPILIVDFWNDGEASNGCIAGGRRYLHINAQGEVEPCAFVHYSTCNIKNVSLKEALCSPLMKAYQKRQPFNMNMRRPCPLIDNPDMLREIVEESGAYSTQLTANETASEFAEKLKPYAEKWGEIADKIWYDNKRVDEVACREGTN</sequence>
<dbReference type="SFLD" id="SFLDG01067">
    <property type="entry name" value="SPASM/twitch_domain_containing"/>
    <property type="match status" value="1"/>
</dbReference>
<dbReference type="Gene3D" id="3.20.20.70">
    <property type="entry name" value="Aldolase class I"/>
    <property type="match status" value="1"/>
</dbReference>
<dbReference type="CDD" id="cd21128">
    <property type="entry name" value="SPASM_rSAM"/>
    <property type="match status" value="1"/>
</dbReference>
<dbReference type="eggNOG" id="COG0535">
    <property type="taxonomic scope" value="Bacteria"/>
</dbReference>
<evidence type="ECO:0000313" key="6">
    <source>
        <dbReference type="EMBL" id="ADL08808.1"/>
    </source>
</evidence>
<dbReference type="InterPro" id="IPR023885">
    <property type="entry name" value="4Fe4S-binding_SPASM_dom"/>
</dbReference>
<dbReference type="EMBL" id="CP002131">
    <property type="protein sequence ID" value="ADL08808.1"/>
    <property type="molecule type" value="Genomic_DNA"/>
</dbReference>
<dbReference type="Pfam" id="PF13186">
    <property type="entry name" value="SPASM"/>
    <property type="match status" value="1"/>
</dbReference>
<organism evidence="6 7">
    <name type="scientific">Thermosediminibacter oceani (strain ATCC BAA-1034 / DSM 16646 / JW/IW-1228P)</name>
    <dbReference type="NCBI Taxonomy" id="555079"/>
    <lineage>
        <taxon>Bacteria</taxon>
        <taxon>Bacillati</taxon>
        <taxon>Bacillota</taxon>
        <taxon>Clostridia</taxon>
        <taxon>Thermosediminibacterales</taxon>
        <taxon>Thermosediminibacteraceae</taxon>
        <taxon>Thermosediminibacter</taxon>
    </lineage>
</organism>
<dbReference type="GO" id="GO:0046872">
    <property type="term" value="F:metal ion binding"/>
    <property type="evidence" value="ECO:0007669"/>
    <property type="project" value="UniProtKB-KW"/>
</dbReference>
<keyword evidence="7" id="KW-1185">Reference proteome</keyword>
<dbReference type="AlphaFoldDB" id="D9S0F0"/>
<evidence type="ECO:0000256" key="1">
    <source>
        <dbReference type="ARBA" id="ARBA00022691"/>
    </source>
</evidence>
<dbReference type="PANTHER" id="PTHR43524:SF1">
    <property type="entry name" value="RADICAL SAM SUPERFAMILY PROTEIN"/>
    <property type="match status" value="1"/>
</dbReference>
<keyword evidence="3" id="KW-0408">Iron</keyword>
<dbReference type="HOGENOM" id="CLU_044700_0_0_9"/>
<dbReference type="KEGG" id="toc:Toce_2094"/>
<dbReference type="RefSeq" id="WP_013276818.1">
    <property type="nucleotide sequence ID" value="NC_014377.1"/>
</dbReference>
<dbReference type="PROSITE" id="PS51918">
    <property type="entry name" value="RADICAL_SAM"/>
    <property type="match status" value="1"/>
</dbReference>
<evidence type="ECO:0000256" key="3">
    <source>
        <dbReference type="ARBA" id="ARBA00023004"/>
    </source>
</evidence>
<keyword evidence="2" id="KW-0479">Metal-binding</keyword>
<name>D9S0F0_THEOJ</name>
<dbReference type="GO" id="GO:0051536">
    <property type="term" value="F:iron-sulfur cluster binding"/>
    <property type="evidence" value="ECO:0007669"/>
    <property type="project" value="UniProtKB-KW"/>
</dbReference>
<evidence type="ECO:0000313" key="7">
    <source>
        <dbReference type="Proteomes" id="UP000000272"/>
    </source>
</evidence>
<dbReference type="InterPro" id="IPR007197">
    <property type="entry name" value="rSAM"/>
</dbReference>
<dbReference type="SUPFAM" id="SSF102114">
    <property type="entry name" value="Radical SAM enzymes"/>
    <property type="match status" value="1"/>
</dbReference>
<dbReference type="Proteomes" id="UP000000272">
    <property type="component" value="Chromosome"/>
</dbReference>
<gene>
    <name evidence="6" type="ordered locus">Toce_2094</name>
</gene>
<keyword evidence="4" id="KW-0411">Iron-sulfur</keyword>
<dbReference type="Pfam" id="PF04055">
    <property type="entry name" value="Radical_SAM"/>
    <property type="match status" value="1"/>
</dbReference>
<accession>D9S0F0</accession>
<dbReference type="InterPro" id="IPR058240">
    <property type="entry name" value="rSAM_sf"/>
</dbReference>
<dbReference type="InterPro" id="IPR013785">
    <property type="entry name" value="Aldolase_TIM"/>
</dbReference>
<dbReference type="STRING" id="555079.Toce_2094"/>
<feature type="domain" description="Radical SAM core" evidence="5">
    <location>
        <begin position="106"/>
        <end position="314"/>
    </location>
</feature>
<evidence type="ECO:0000256" key="4">
    <source>
        <dbReference type="ARBA" id="ARBA00023014"/>
    </source>
</evidence>
<dbReference type="CDD" id="cd01335">
    <property type="entry name" value="Radical_SAM"/>
    <property type="match status" value="1"/>
</dbReference>
<dbReference type="SMART" id="SM00729">
    <property type="entry name" value="Elp3"/>
    <property type="match status" value="1"/>
</dbReference>
<protein>
    <submittedName>
        <fullName evidence="6">Radical SAM domain protein</fullName>
    </submittedName>
</protein>
<dbReference type="OrthoDB" id="9782387at2"/>
<dbReference type="InterPro" id="IPR006638">
    <property type="entry name" value="Elp3/MiaA/NifB-like_rSAM"/>
</dbReference>
<keyword evidence="1" id="KW-0949">S-adenosyl-L-methionine</keyword>
<proteinExistence type="predicted"/>